<dbReference type="InterPro" id="IPR036591">
    <property type="entry name" value="YggU-like_sf"/>
</dbReference>
<evidence type="ECO:0000313" key="4">
    <source>
        <dbReference type="Proteomes" id="UP000550729"/>
    </source>
</evidence>
<gene>
    <name evidence="3" type="ORF">HH308_07285</name>
</gene>
<dbReference type="Gene3D" id="3.30.1200.10">
    <property type="entry name" value="YggU-like"/>
    <property type="match status" value="1"/>
</dbReference>
<dbReference type="EMBL" id="JABBNB010000006">
    <property type="protein sequence ID" value="NMO01016.1"/>
    <property type="molecule type" value="Genomic_DNA"/>
</dbReference>
<dbReference type="PANTHER" id="PTHR13420">
    <property type="entry name" value="UPF0235 PROTEIN C15ORF40"/>
    <property type="match status" value="1"/>
</dbReference>
<evidence type="ECO:0000256" key="1">
    <source>
        <dbReference type="ARBA" id="ARBA00010364"/>
    </source>
</evidence>
<dbReference type="HAMAP" id="MF_00634">
    <property type="entry name" value="UPF0235"/>
    <property type="match status" value="1"/>
</dbReference>
<protein>
    <recommendedName>
        <fullName evidence="2">UPF0235 protein HH308_07285</fullName>
    </recommendedName>
</protein>
<dbReference type="AlphaFoldDB" id="A0A848KQN9"/>
<organism evidence="3 4">
    <name type="scientific">Gordonia asplenii</name>
    <dbReference type="NCBI Taxonomy" id="2725283"/>
    <lineage>
        <taxon>Bacteria</taxon>
        <taxon>Bacillati</taxon>
        <taxon>Actinomycetota</taxon>
        <taxon>Actinomycetes</taxon>
        <taxon>Mycobacteriales</taxon>
        <taxon>Gordoniaceae</taxon>
        <taxon>Gordonia</taxon>
    </lineage>
</organism>
<accession>A0A848KQN9</accession>
<evidence type="ECO:0000313" key="3">
    <source>
        <dbReference type="EMBL" id="NMO01016.1"/>
    </source>
</evidence>
<dbReference type="Pfam" id="PF02594">
    <property type="entry name" value="DUF167"/>
    <property type="match status" value="1"/>
</dbReference>
<evidence type="ECO:0000256" key="2">
    <source>
        <dbReference type="HAMAP-Rule" id="MF_00634"/>
    </source>
</evidence>
<reference evidence="3 4" key="1">
    <citation type="submission" date="2020-04" db="EMBL/GenBank/DDBJ databases">
        <title>Gordonia sp. nov. TBRC 11910.</title>
        <authorList>
            <person name="Suriyachadkun C."/>
        </authorList>
    </citation>
    <scope>NUCLEOTIDE SEQUENCE [LARGE SCALE GENOMIC DNA]</scope>
    <source>
        <strain evidence="3 4">TBRC 11910</strain>
    </source>
</reference>
<proteinExistence type="inferred from homology"/>
<dbReference type="InterPro" id="IPR003746">
    <property type="entry name" value="DUF167"/>
</dbReference>
<comment type="similarity">
    <text evidence="1 2">Belongs to the UPF0235 family.</text>
</comment>
<dbReference type="PANTHER" id="PTHR13420:SF7">
    <property type="entry name" value="UPF0235 PROTEIN C15ORF40"/>
    <property type="match status" value="1"/>
</dbReference>
<name>A0A848KQN9_9ACTN</name>
<comment type="caution">
    <text evidence="3">The sequence shown here is derived from an EMBL/GenBank/DDBJ whole genome shotgun (WGS) entry which is preliminary data.</text>
</comment>
<keyword evidence="4" id="KW-1185">Reference proteome</keyword>
<sequence length="77" mass="7956">MSDPTVIAVTVKPNSRKGPLVATADDGTLIVYVREPATEGKANKAVALVLAKHLGVSKSSVALVAGATSRIKRFRVG</sequence>
<dbReference type="SMART" id="SM01152">
    <property type="entry name" value="DUF167"/>
    <property type="match status" value="1"/>
</dbReference>
<dbReference type="GO" id="GO:0005737">
    <property type="term" value="C:cytoplasm"/>
    <property type="evidence" value="ECO:0007669"/>
    <property type="project" value="TreeGrafter"/>
</dbReference>
<dbReference type="SUPFAM" id="SSF69786">
    <property type="entry name" value="YggU-like"/>
    <property type="match status" value="1"/>
</dbReference>
<dbReference type="RefSeq" id="WP_170193527.1">
    <property type="nucleotide sequence ID" value="NZ_JABBNB010000006.1"/>
</dbReference>
<dbReference type="Proteomes" id="UP000550729">
    <property type="component" value="Unassembled WGS sequence"/>
</dbReference>
<dbReference type="NCBIfam" id="TIGR00251">
    <property type="entry name" value="DUF167 family protein"/>
    <property type="match status" value="1"/>
</dbReference>